<dbReference type="Pfam" id="PF00732">
    <property type="entry name" value="GMC_oxred_N"/>
    <property type="match status" value="1"/>
</dbReference>
<evidence type="ECO:0000313" key="7">
    <source>
        <dbReference type="EMBL" id="CZS90871.1"/>
    </source>
</evidence>
<dbReference type="Gene3D" id="3.50.50.60">
    <property type="entry name" value="FAD/NAD(P)-binding domain"/>
    <property type="match status" value="1"/>
</dbReference>
<proteinExistence type="inferred from homology"/>
<dbReference type="GO" id="GO:0050660">
    <property type="term" value="F:flavin adenine dinucleotide binding"/>
    <property type="evidence" value="ECO:0007669"/>
    <property type="project" value="InterPro"/>
</dbReference>
<dbReference type="InterPro" id="IPR036188">
    <property type="entry name" value="FAD/NAD-bd_sf"/>
</dbReference>
<feature type="binding site" evidence="3">
    <location>
        <begin position="497"/>
        <end position="498"/>
    </location>
    <ligand>
        <name>FAD</name>
        <dbReference type="ChEBI" id="CHEBI:57692"/>
    </ligand>
</feature>
<dbReference type="AlphaFoldDB" id="A0A1E1JYN9"/>
<reference evidence="8" key="1">
    <citation type="submission" date="2016-03" db="EMBL/GenBank/DDBJ databases">
        <authorList>
            <person name="Ploux O."/>
        </authorList>
    </citation>
    <scope>NUCLEOTIDE SEQUENCE [LARGE SCALE GENOMIC DNA]</scope>
    <source>
        <strain evidence="8">UK7</strain>
    </source>
</reference>
<name>A0A1E1JYN9_9HELO</name>
<organism evidence="7 8">
    <name type="scientific">Rhynchosporium graminicola</name>
    <dbReference type="NCBI Taxonomy" id="2792576"/>
    <lineage>
        <taxon>Eukaryota</taxon>
        <taxon>Fungi</taxon>
        <taxon>Dikarya</taxon>
        <taxon>Ascomycota</taxon>
        <taxon>Pezizomycotina</taxon>
        <taxon>Leotiomycetes</taxon>
        <taxon>Helotiales</taxon>
        <taxon>Ploettnerulaceae</taxon>
        <taxon>Rhynchosporium</taxon>
    </lineage>
</organism>
<evidence type="ECO:0000259" key="5">
    <source>
        <dbReference type="PROSITE" id="PS00623"/>
    </source>
</evidence>
<dbReference type="STRING" id="914237.A0A1E1JYN9"/>
<feature type="binding site" evidence="3">
    <location>
        <position position="230"/>
    </location>
    <ligand>
        <name>FAD</name>
        <dbReference type="ChEBI" id="CHEBI:57692"/>
    </ligand>
</feature>
<evidence type="ECO:0000259" key="6">
    <source>
        <dbReference type="PROSITE" id="PS00624"/>
    </source>
</evidence>
<dbReference type="InterPro" id="IPR000172">
    <property type="entry name" value="GMC_OxRdtase_N"/>
</dbReference>
<comment type="similarity">
    <text evidence="1 4">Belongs to the GMC oxidoreductase family.</text>
</comment>
<evidence type="ECO:0000256" key="2">
    <source>
        <dbReference type="PIRSR" id="PIRSR000137-1"/>
    </source>
</evidence>
<dbReference type="Pfam" id="PF05199">
    <property type="entry name" value="GMC_oxred_C"/>
    <property type="match status" value="1"/>
</dbReference>
<feature type="active site" description="Proton acceptor" evidence="2">
    <location>
        <position position="542"/>
    </location>
</feature>
<dbReference type="PIRSF" id="PIRSF000137">
    <property type="entry name" value="Alcohol_oxidase"/>
    <property type="match status" value="1"/>
</dbReference>
<sequence>MSSEYDFIVIGAGPAGCAIATRLAKSSSKPSVLLVEAGGDNKDAAYLVPADRFNLAFSQPQLNWGYKTAPQTHLKGQEIDYSRGKGLGGSTTINFSCWLIGADEDFDEWAKKVGDGTWRWKNVKERFKKIENYHVDIPREHQKYFNPKAENHGTTGPLNLSYADIWEKGLSDVFVAAEEVGLTVNPDINSGNPIGMGMGATCAYKGERTTASSYLQDAPSNLKFALNTIVAKVLLDGKKATGIKTVEGKEFFAKKDIILSGGALNSPQLLMLSGIGPADELQKHDIPLVHESPEVGKNLQDHGFSTVTLLQRPGTNDRMTFETDAEAVAAARAQHTKDKTGMMNSIYGGVPMGWFKSDAVYASEEFKALDKHTQEHLKKPTIPSFEIATHTPPLFVGDYELQPTDSYLTALAFVMNPQSYGEVTLTSANPLDSPKSDPRLVSHPYDRRVLIEGVRQMMDYLEAPVFKKNTVKMIGCPKSRSDEDIWDHCSGNMFSSWHMCSTTRMGKKGDEGAVVDTDFRVRGVQNLRVADLSVLPLLPNNHTQSTAYLVGETAAEKIIAEYGL</sequence>
<dbReference type="Proteomes" id="UP000178129">
    <property type="component" value="Unassembled WGS sequence"/>
</dbReference>
<protein>
    <submittedName>
        <fullName evidence="7">Related to alcohol oxidase</fullName>
    </submittedName>
</protein>
<keyword evidence="8" id="KW-1185">Reference proteome</keyword>
<dbReference type="PROSITE" id="PS00624">
    <property type="entry name" value="GMC_OXRED_2"/>
    <property type="match status" value="1"/>
</dbReference>
<dbReference type="PROSITE" id="PS00623">
    <property type="entry name" value="GMC_OXRED_1"/>
    <property type="match status" value="1"/>
</dbReference>
<evidence type="ECO:0000313" key="8">
    <source>
        <dbReference type="Proteomes" id="UP000178129"/>
    </source>
</evidence>
<dbReference type="Gene3D" id="3.30.560.10">
    <property type="entry name" value="Glucose Oxidase, domain 3"/>
    <property type="match status" value="1"/>
</dbReference>
<gene>
    <name evidence="7" type="ORF">RCO7_06684</name>
</gene>
<evidence type="ECO:0000256" key="3">
    <source>
        <dbReference type="PIRSR" id="PIRSR000137-2"/>
    </source>
</evidence>
<feature type="domain" description="Glucose-methanol-choline oxidoreductase N-terminal" evidence="6">
    <location>
        <begin position="262"/>
        <end position="276"/>
    </location>
</feature>
<dbReference type="InterPro" id="IPR007867">
    <property type="entry name" value="GMC_OxRtase_C"/>
</dbReference>
<comment type="caution">
    <text evidence="7">The sequence shown here is derived from an EMBL/GenBank/DDBJ whole genome shotgun (WGS) entry which is preliminary data.</text>
</comment>
<feature type="domain" description="Glucose-methanol-choline oxidoreductase N-terminal" evidence="5">
    <location>
        <begin position="84"/>
        <end position="107"/>
    </location>
</feature>
<feature type="active site" description="Proton donor" evidence="2">
    <location>
        <position position="498"/>
    </location>
</feature>
<keyword evidence="3 4" id="KW-0274">FAD</keyword>
<dbReference type="SUPFAM" id="SSF51905">
    <property type="entry name" value="FAD/NAD(P)-binding domain"/>
    <property type="match status" value="1"/>
</dbReference>
<dbReference type="PANTHER" id="PTHR11552">
    <property type="entry name" value="GLUCOSE-METHANOL-CHOLINE GMC OXIDOREDUCTASE"/>
    <property type="match status" value="1"/>
</dbReference>
<dbReference type="InterPro" id="IPR012132">
    <property type="entry name" value="GMC_OxRdtase"/>
</dbReference>
<comment type="cofactor">
    <cofactor evidence="3">
        <name>FAD</name>
        <dbReference type="ChEBI" id="CHEBI:57692"/>
    </cofactor>
</comment>
<evidence type="ECO:0000256" key="4">
    <source>
        <dbReference type="RuleBase" id="RU003968"/>
    </source>
</evidence>
<dbReference type="EMBL" id="FJUW01000004">
    <property type="protein sequence ID" value="CZS90871.1"/>
    <property type="molecule type" value="Genomic_DNA"/>
</dbReference>
<dbReference type="GO" id="GO:0016614">
    <property type="term" value="F:oxidoreductase activity, acting on CH-OH group of donors"/>
    <property type="evidence" value="ECO:0007669"/>
    <property type="project" value="InterPro"/>
</dbReference>
<dbReference type="InParanoid" id="A0A1E1JYN9"/>
<dbReference type="SUPFAM" id="SSF54373">
    <property type="entry name" value="FAD-linked reductases, C-terminal domain"/>
    <property type="match status" value="1"/>
</dbReference>
<evidence type="ECO:0000256" key="1">
    <source>
        <dbReference type="ARBA" id="ARBA00010790"/>
    </source>
</evidence>
<dbReference type="PANTHER" id="PTHR11552:SF134">
    <property type="entry name" value="GLUCOSE-METHANOL-CHOLINE OXIDOREDUCTASE N-TERMINAL DOMAIN-CONTAINING PROTEIN"/>
    <property type="match status" value="1"/>
</dbReference>
<accession>A0A1E1JYN9</accession>
<keyword evidence="4" id="KW-0285">Flavoprotein</keyword>